<keyword evidence="3" id="KW-1185">Reference proteome</keyword>
<evidence type="ECO:0008006" key="4">
    <source>
        <dbReference type="Google" id="ProtNLM"/>
    </source>
</evidence>
<protein>
    <recommendedName>
        <fullName evidence="4">Phylloplanin</fullName>
    </recommendedName>
</protein>
<accession>V4M794</accession>
<dbReference type="AlphaFoldDB" id="V4M794"/>
<dbReference type="STRING" id="72664.V4M794"/>
<dbReference type="PANTHER" id="PTHR34458:SF14">
    <property type="entry name" value="PHYLLOPLANIN-LIKE"/>
    <property type="match status" value="1"/>
</dbReference>
<dbReference type="OrthoDB" id="905355at2759"/>
<evidence type="ECO:0000313" key="2">
    <source>
        <dbReference type="EMBL" id="ESQ48218.1"/>
    </source>
</evidence>
<dbReference type="eggNOG" id="ENOG502S17U">
    <property type="taxonomic scope" value="Eukaryota"/>
</dbReference>
<keyword evidence="1" id="KW-0812">Transmembrane</keyword>
<reference evidence="2 3" key="1">
    <citation type="journal article" date="2013" name="Front. Plant Sci.">
        <title>The Reference Genome of the Halophytic Plant Eutrema salsugineum.</title>
        <authorList>
            <person name="Yang R."/>
            <person name="Jarvis D.E."/>
            <person name="Chen H."/>
            <person name="Beilstein M.A."/>
            <person name="Grimwood J."/>
            <person name="Jenkins J."/>
            <person name="Shu S."/>
            <person name="Prochnik S."/>
            <person name="Xin M."/>
            <person name="Ma C."/>
            <person name="Schmutz J."/>
            <person name="Wing R.A."/>
            <person name="Mitchell-Olds T."/>
            <person name="Schumaker K.S."/>
            <person name="Wang X."/>
        </authorList>
    </citation>
    <scope>NUCLEOTIDE SEQUENCE [LARGE SCALE GENOMIC DNA]</scope>
</reference>
<keyword evidence="1" id="KW-0472">Membrane</keyword>
<proteinExistence type="predicted"/>
<dbReference type="EMBL" id="KI517408">
    <property type="protein sequence ID" value="ESQ48218.1"/>
    <property type="molecule type" value="Genomic_DNA"/>
</dbReference>
<dbReference type="OMA" id="FQMEADA"/>
<sequence length="208" mass="21598">MQGRKGKTVYHIQIPKPIATQREKKKAFPLYIVSYTIVFCNPKTMAMLKNKNITFSLILMCLIVVSPMAKAQIGGLGGLGGLLGLLNVINIQGLVRCSISGTVSTSNATSVPPFPNAGIVLRCAGQNVSITTTNAAGIFSLPTTQLLNVLPTLLSGGCNILVTTPLSTCNASLPTSGSLTAPLNIVGSNFAGGLNIIEIVSGLFSLVP</sequence>
<feature type="transmembrane region" description="Helical" evidence="1">
    <location>
        <begin position="52"/>
        <end position="69"/>
    </location>
</feature>
<dbReference type="PANTHER" id="PTHR34458">
    <property type="entry name" value="POLLEN OLE E 1 ALLERGEN AND EXTENSIN FAMILY PROTEIN-RELATED"/>
    <property type="match status" value="1"/>
</dbReference>
<name>V4M794_EUTSA</name>
<organism evidence="2 3">
    <name type="scientific">Eutrema salsugineum</name>
    <name type="common">Saltwater cress</name>
    <name type="synonym">Sisymbrium salsugineum</name>
    <dbReference type="NCBI Taxonomy" id="72664"/>
    <lineage>
        <taxon>Eukaryota</taxon>
        <taxon>Viridiplantae</taxon>
        <taxon>Streptophyta</taxon>
        <taxon>Embryophyta</taxon>
        <taxon>Tracheophyta</taxon>
        <taxon>Spermatophyta</taxon>
        <taxon>Magnoliopsida</taxon>
        <taxon>eudicotyledons</taxon>
        <taxon>Gunneridae</taxon>
        <taxon>Pentapetalae</taxon>
        <taxon>rosids</taxon>
        <taxon>malvids</taxon>
        <taxon>Brassicales</taxon>
        <taxon>Brassicaceae</taxon>
        <taxon>Eutremeae</taxon>
        <taxon>Eutrema</taxon>
    </lineage>
</organism>
<dbReference type="InterPro" id="IPR040404">
    <property type="entry name" value="Phylloplanin-like"/>
</dbReference>
<dbReference type="KEGG" id="eus:EUTSA_v10021522mg"/>
<evidence type="ECO:0000313" key="3">
    <source>
        <dbReference type="Proteomes" id="UP000030689"/>
    </source>
</evidence>
<keyword evidence="1" id="KW-1133">Transmembrane helix</keyword>
<gene>
    <name evidence="2" type="ORF">EUTSA_v10021522mg</name>
</gene>
<evidence type="ECO:0000256" key="1">
    <source>
        <dbReference type="SAM" id="Phobius"/>
    </source>
</evidence>
<dbReference type="Proteomes" id="UP000030689">
    <property type="component" value="Unassembled WGS sequence"/>
</dbReference>
<dbReference type="Gramene" id="ESQ48218">
    <property type="protein sequence ID" value="ESQ48218"/>
    <property type="gene ID" value="EUTSA_v10021522mg"/>
</dbReference>